<evidence type="ECO:0000256" key="6">
    <source>
        <dbReference type="PIRSR" id="PIRSR028757-1"/>
    </source>
</evidence>
<evidence type="ECO:0000313" key="9">
    <source>
        <dbReference type="EMBL" id="GGS28098.1"/>
    </source>
</evidence>
<dbReference type="SUPFAM" id="SSF52317">
    <property type="entry name" value="Class I glutamine amidotransferase-like"/>
    <property type="match status" value="1"/>
</dbReference>
<feature type="domain" description="LD-carboxypeptidase N-terminal" evidence="7">
    <location>
        <begin position="15"/>
        <end position="133"/>
    </location>
</feature>
<dbReference type="InterPro" id="IPR027478">
    <property type="entry name" value="LdcA_N"/>
</dbReference>
<keyword evidence="10" id="KW-1185">Reference proteome</keyword>
<accession>A0A918LC27</accession>
<feature type="active site" description="Nucleophile" evidence="6">
    <location>
        <position position="115"/>
    </location>
</feature>
<dbReference type="InterPro" id="IPR040449">
    <property type="entry name" value="Peptidase_S66_N"/>
</dbReference>
<dbReference type="Gene3D" id="3.40.50.10740">
    <property type="entry name" value="Class I glutamine amidotransferase-like"/>
    <property type="match status" value="1"/>
</dbReference>
<dbReference type="Proteomes" id="UP000660680">
    <property type="component" value="Unassembled WGS sequence"/>
</dbReference>
<dbReference type="InterPro" id="IPR029062">
    <property type="entry name" value="Class_I_gatase-like"/>
</dbReference>
<dbReference type="InterPro" id="IPR040921">
    <property type="entry name" value="Peptidase_S66C"/>
</dbReference>
<feature type="active site" description="Charge relay system" evidence="6">
    <location>
        <position position="275"/>
    </location>
</feature>
<protein>
    <submittedName>
        <fullName evidence="9">Carboxypeptidase</fullName>
    </submittedName>
</protein>
<proteinExistence type="inferred from homology"/>
<dbReference type="InterPro" id="IPR003507">
    <property type="entry name" value="S66_fam"/>
</dbReference>
<evidence type="ECO:0000256" key="5">
    <source>
        <dbReference type="ARBA" id="ARBA00022825"/>
    </source>
</evidence>
<evidence type="ECO:0000256" key="2">
    <source>
        <dbReference type="ARBA" id="ARBA00022645"/>
    </source>
</evidence>
<dbReference type="CDD" id="cd07025">
    <property type="entry name" value="Peptidase_S66"/>
    <property type="match status" value="1"/>
</dbReference>
<dbReference type="SUPFAM" id="SSF141986">
    <property type="entry name" value="LD-carboxypeptidase A C-terminal domain-like"/>
    <property type="match status" value="1"/>
</dbReference>
<dbReference type="Gene3D" id="3.50.30.60">
    <property type="entry name" value="LD-carboxypeptidase A C-terminal domain-like"/>
    <property type="match status" value="1"/>
</dbReference>
<reference evidence="9" key="2">
    <citation type="submission" date="2020-09" db="EMBL/GenBank/DDBJ databases">
        <authorList>
            <person name="Sun Q."/>
            <person name="Ohkuma M."/>
        </authorList>
    </citation>
    <scope>NUCLEOTIDE SEQUENCE</scope>
    <source>
        <strain evidence="9">JCM 3276</strain>
    </source>
</reference>
<dbReference type="Pfam" id="PF17676">
    <property type="entry name" value="Peptidase_S66C"/>
    <property type="match status" value="1"/>
</dbReference>
<dbReference type="GO" id="GO:0006508">
    <property type="term" value="P:proteolysis"/>
    <property type="evidence" value="ECO:0007669"/>
    <property type="project" value="UniProtKB-KW"/>
</dbReference>
<gene>
    <name evidence="9" type="ORF">GCM10010171_21220</name>
</gene>
<dbReference type="PANTHER" id="PTHR30237:SF2">
    <property type="entry name" value="MUREIN TETRAPEPTIDE CARBOXYPEPTIDASE"/>
    <property type="match status" value="1"/>
</dbReference>
<sequence>MTRMRPPRLREGSLVAVVAPAGPVERARLAEGVAALESWGLRVRVGEHVLDRHPRLPYLAGTDADRAADLQDAWCDPAVEAVVCARGGYGCQRLVDLLDWAALAAAGPKVLAGSSDVTALHAAFGANLDLVTLFSPMVAGKLFDAGAREHLRATLFDPESTVVLTGPRVSTAEHGVAEGVTCGGTLSLLAADVGSLDAAPPPDESILLLEDVGEDPYRVDRLLTQLLRAGWFTGVTGVALGSWAECGEPREVYAVVADLLGGLGVPMVWELGFGHCPEQLTVPLGVSARLDADDGTLTLAEPALA</sequence>
<evidence type="ECO:0000256" key="1">
    <source>
        <dbReference type="ARBA" id="ARBA00010233"/>
    </source>
</evidence>
<comment type="similarity">
    <text evidence="1">Belongs to the peptidase S66 family.</text>
</comment>
<evidence type="ECO:0000259" key="7">
    <source>
        <dbReference type="Pfam" id="PF02016"/>
    </source>
</evidence>
<dbReference type="PIRSF" id="PIRSF028757">
    <property type="entry name" value="LD-carboxypeptidase"/>
    <property type="match status" value="1"/>
</dbReference>
<reference evidence="9" key="1">
    <citation type="journal article" date="2014" name="Int. J. Syst. Evol. Microbiol.">
        <title>Complete genome sequence of Corynebacterium casei LMG S-19264T (=DSM 44701T), isolated from a smear-ripened cheese.</title>
        <authorList>
            <consortium name="US DOE Joint Genome Institute (JGI-PGF)"/>
            <person name="Walter F."/>
            <person name="Albersmeier A."/>
            <person name="Kalinowski J."/>
            <person name="Ruckert C."/>
        </authorList>
    </citation>
    <scope>NUCLEOTIDE SEQUENCE</scope>
    <source>
        <strain evidence="9">JCM 3276</strain>
    </source>
</reference>
<dbReference type="PANTHER" id="PTHR30237">
    <property type="entry name" value="MURAMOYLTETRAPEPTIDE CARBOXYPEPTIDASE"/>
    <property type="match status" value="1"/>
</dbReference>
<keyword evidence="3" id="KW-0645">Protease</keyword>
<dbReference type="GO" id="GO:0004180">
    <property type="term" value="F:carboxypeptidase activity"/>
    <property type="evidence" value="ECO:0007669"/>
    <property type="project" value="UniProtKB-KW"/>
</dbReference>
<keyword evidence="5" id="KW-0720">Serine protease</keyword>
<evidence type="ECO:0000313" key="10">
    <source>
        <dbReference type="Proteomes" id="UP000660680"/>
    </source>
</evidence>
<dbReference type="Pfam" id="PF02016">
    <property type="entry name" value="Peptidase_S66"/>
    <property type="match status" value="1"/>
</dbReference>
<dbReference type="GO" id="GO:0008236">
    <property type="term" value="F:serine-type peptidase activity"/>
    <property type="evidence" value="ECO:0007669"/>
    <property type="project" value="UniProtKB-KW"/>
</dbReference>
<evidence type="ECO:0000256" key="4">
    <source>
        <dbReference type="ARBA" id="ARBA00022801"/>
    </source>
</evidence>
<evidence type="ECO:0000259" key="8">
    <source>
        <dbReference type="Pfam" id="PF17676"/>
    </source>
</evidence>
<feature type="active site" description="Charge relay system" evidence="6">
    <location>
        <position position="210"/>
    </location>
</feature>
<dbReference type="InterPro" id="IPR027461">
    <property type="entry name" value="Carboxypeptidase_A_C_sf"/>
</dbReference>
<comment type="caution">
    <text evidence="9">The sequence shown here is derived from an EMBL/GenBank/DDBJ whole genome shotgun (WGS) entry which is preliminary data.</text>
</comment>
<keyword evidence="2 9" id="KW-0121">Carboxypeptidase</keyword>
<name>A0A918LC27_9PSEU</name>
<feature type="domain" description="LD-carboxypeptidase C-terminal" evidence="8">
    <location>
        <begin position="178"/>
        <end position="290"/>
    </location>
</feature>
<dbReference type="AlphaFoldDB" id="A0A918LC27"/>
<organism evidence="9 10">
    <name type="scientific">Actinokineospora fastidiosa</name>
    <dbReference type="NCBI Taxonomy" id="1816"/>
    <lineage>
        <taxon>Bacteria</taxon>
        <taxon>Bacillati</taxon>
        <taxon>Actinomycetota</taxon>
        <taxon>Actinomycetes</taxon>
        <taxon>Pseudonocardiales</taxon>
        <taxon>Pseudonocardiaceae</taxon>
        <taxon>Actinokineospora</taxon>
    </lineage>
</organism>
<evidence type="ECO:0000256" key="3">
    <source>
        <dbReference type="ARBA" id="ARBA00022670"/>
    </source>
</evidence>
<keyword evidence="4" id="KW-0378">Hydrolase</keyword>
<dbReference type="EMBL" id="BMRB01000002">
    <property type="protein sequence ID" value="GGS28098.1"/>
    <property type="molecule type" value="Genomic_DNA"/>
</dbReference>